<feature type="compositionally biased region" description="Basic and acidic residues" evidence="1">
    <location>
        <begin position="258"/>
        <end position="268"/>
    </location>
</feature>
<feature type="region of interest" description="Disordered" evidence="1">
    <location>
        <begin position="67"/>
        <end position="183"/>
    </location>
</feature>
<feature type="compositionally biased region" description="Pro residues" evidence="1">
    <location>
        <begin position="100"/>
        <end position="114"/>
    </location>
</feature>
<accession>K0RNP2</accession>
<gene>
    <name evidence="2" type="ORF">THAOC_26593</name>
</gene>
<dbReference type="Proteomes" id="UP000266841">
    <property type="component" value="Unassembled WGS sequence"/>
</dbReference>
<reference evidence="2 3" key="1">
    <citation type="journal article" date="2012" name="Genome Biol.">
        <title>Genome and low-iron response of an oceanic diatom adapted to chronic iron limitation.</title>
        <authorList>
            <person name="Lommer M."/>
            <person name="Specht M."/>
            <person name="Roy A.S."/>
            <person name="Kraemer L."/>
            <person name="Andreson R."/>
            <person name="Gutowska M.A."/>
            <person name="Wolf J."/>
            <person name="Bergner S.V."/>
            <person name="Schilhabel M.B."/>
            <person name="Klostermeier U.C."/>
            <person name="Beiko R.G."/>
            <person name="Rosenstiel P."/>
            <person name="Hippler M."/>
            <person name="Laroche J."/>
        </authorList>
    </citation>
    <scope>NUCLEOTIDE SEQUENCE [LARGE SCALE GENOMIC DNA]</scope>
    <source>
        <strain evidence="2 3">CCMP1005</strain>
    </source>
</reference>
<feature type="compositionally biased region" description="Basic and acidic residues" evidence="1">
    <location>
        <begin position="403"/>
        <end position="426"/>
    </location>
</feature>
<organism evidence="2 3">
    <name type="scientific">Thalassiosira oceanica</name>
    <name type="common">Marine diatom</name>
    <dbReference type="NCBI Taxonomy" id="159749"/>
    <lineage>
        <taxon>Eukaryota</taxon>
        <taxon>Sar</taxon>
        <taxon>Stramenopiles</taxon>
        <taxon>Ochrophyta</taxon>
        <taxon>Bacillariophyta</taxon>
        <taxon>Coscinodiscophyceae</taxon>
        <taxon>Thalassiosirophycidae</taxon>
        <taxon>Thalassiosirales</taxon>
        <taxon>Thalassiosiraceae</taxon>
        <taxon>Thalassiosira</taxon>
    </lineage>
</organism>
<dbReference type="AlphaFoldDB" id="K0RNP2"/>
<feature type="compositionally biased region" description="Low complexity" evidence="1">
    <location>
        <begin position="145"/>
        <end position="159"/>
    </location>
</feature>
<feature type="compositionally biased region" description="Low complexity" evidence="1">
    <location>
        <begin position="115"/>
        <end position="128"/>
    </location>
</feature>
<evidence type="ECO:0000256" key="1">
    <source>
        <dbReference type="SAM" id="MobiDB-lite"/>
    </source>
</evidence>
<comment type="caution">
    <text evidence="2">The sequence shown here is derived from an EMBL/GenBank/DDBJ whole genome shotgun (WGS) entry which is preliminary data.</text>
</comment>
<feature type="compositionally biased region" description="Basic and acidic residues" evidence="1">
    <location>
        <begin position="232"/>
        <end position="252"/>
    </location>
</feature>
<protein>
    <submittedName>
        <fullName evidence="2">Uncharacterized protein</fullName>
    </submittedName>
</protein>
<feature type="region of interest" description="Disordered" evidence="1">
    <location>
        <begin position="232"/>
        <end position="278"/>
    </location>
</feature>
<evidence type="ECO:0000313" key="2">
    <source>
        <dbReference type="EMBL" id="EJK53884.1"/>
    </source>
</evidence>
<keyword evidence="3" id="KW-1185">Reference proteome</keyword>
<name>K0RNP2_THAOC</name>
<proteinExistence type="predicted"/>
<dbReference type="EMBL" id="AGNL01036823">
    <property type="protein sequence ID" value="EJK53884.1"/>
    <property type="molecule type" value="Genomic_DNA"/>
</dbReference>
<feature type="region of interest" description="Disordered" evidence="1">
    <location>
        <begin position="393"/>
        <end position="426"/>
    </location>
</feature>
<feature type="non-terminal residue" evidence="2">
    <location>
        <position position="426"/>
    </location>
</feature>
<evidence type="ECO:0000313" key="3">
    <source>
        <dbReference type="Proteomes" id="UP000266841"/>
    </source>
</evidence>
<sequence>MIVLATRRDNQQCQMRTRGSYDPTRRVDIQKLCSGAEAGGAVKATGAEAETAQFLPCGAVTLAGRAVGGAGGRRRRRVGAQPMQQSDKTSARKGRMGRCRPPPPTRPCSAPPPSSSSGASPSFPSRSTNTSLLLGGVQPPDDVGGRVPLVVPRPHLLGRAGPVDDHRGQHDAAQPDPAVPLEVPPAHVDALDRREDGVDWEKRLGDEDHDLGRQARPVVHEYVQYVLEAGEPERDCDHGAGHPAPDRREGPALRRRVERRDRPVEGRGRPGRRRTGPALPVRADGGVVVVVVVDVVPLDLVGHRRLGLAELPLRREVGVVHHREAEELARLLDEAGHQVGRQQDVDELGRGIAVEEPVQDVVGPGQPAARTAADVDVLVRIAAVPVVVDLLHAAQPDGGGDGAPERQELRPLGRERQERREGEPRR</sequence>